<evidence type="ECO:0000313" key="2">
    <source>
        <dbReference type="EMBL" id="OEH73901.1"/>
    </source>
</evidence>
<evidence type="ECO:0000313" key="3">
    <source>
        <dbReference type="Proteomes" id="UP000095192"/>
    </source>
</evidence>
<organism evidence="2 3">
    <name type="scientific">Cyclospora cayetanensis</name>
    <dbReference type="NCBI Taxonomy" id="88456"/>
    <lineage>
        <taxon>Eukaryota</taxon>
        <taxon>Sar</taxon>
        <taxon>Alveolata</taxon>
        <taxon>Apicomplexa</taxon>
        <taxon>Conoidasida</taxon>
        <taxon>Coccidia</taxon>
        <taxon>Eucoccidiorida</taxon>
        <taxon>Eimeriorina</taxon>
        <taxon>Eimeriidae</taxon>
        <taxon>Cyclospora</taxon>
    </lineage>
</organism>
<protein>
    <submittedName>
        <fullName evidence="2">Uncharacterized protein</fullName>
    </submittedName>
</protein>
<dbReference type="AlphaFoldDB" id="A0A1D3CRT9"/>
<sequence>MLLENLSATPRVAVPALLADQAALGSRGDACFEAEERAKGLPLERREPAALLQPHAAAEALEAAQLQLSPVLQSSTLLRKLRQTTCDTAGRETSTRELPSIRPSRAAASDSGKEADAAAVSAEFFKQQKARMSAITLYVLLQVLLLLQGLQLVGRGSNNSLWHCSSSRSTRKRVSTA</sequence>
<dbReference type="InParanoid" id="A0A1D3CRT9"/>
<name>A0A1D3CRT9_9EIME</name>
<proteinExistence type="predicted"/>
<keyword evidence="3" id="KW-1185">Reference proteome</keyword>
<reference evidence="2 3" key="1">
    <citation type="journal article" date="2016" name="BMC Genomics">
        <title>Comparative genomics reveals Cyclospora cayetanensis possesses coccidia-like metabolism and invasion components but unique surface antigens.</title>
        <authorList>
            <person name="Liu S."/>
            <person name="Wang L."/>
            <person name="Zheng H."/>
            <person name="Xu Z."/>
            <person name="Roellig D.M."/>
            <person name="Li N."/>
            <person name="Frace M.A."/>
            <person name="Tang K."/>
            <person name="Arrowood M.J."/>
            <person name="Moss D.M."/>
            <person name="Zhang L."/>
            <person name="Feng Y."/>
            <person name="Xiao L."/>
        </authorList>
    </citation>
    <scope>NUCLEOTIDE SEQUENCE [LARGE SCALE GENOMIC DNA]</scope>
    <source>
        <strain evidence="2 3">CHN_HEN01</strain>
    </source>
</reference>
<gene>
    <name evidence="2" type="ORF">cyc_03499</name>
</gene>
<accession>A0A1D3CRT9</accession>
<feature type="region of interest" description="Disordered" evidence="1">
    <location>
        <begin position="85"/>
        <end position="112"/>
    </location>
</feature>
<dbReference type="Proteomes" id="UP000095192">
    <property type="component" value="Unassembled WGS sequence"/>
</dbReference>
<comment type="caution">
    <text evidence="2">The sequence shown here is derived from an EMBL/GenBank/DDBJ whole genome shotgun (WGS) entry which is preliminary data.</text>
</comment>
<dbReference type="VEuPathDB" id="ToxoDB:cyc_03499"/>
<evidence type="ECO:0000256" key="1">
    <source>
        <dbReference type="SAM" id="MobiDB-lite"/>
    </source>
</evidence>
<dbReference type="EMBL" id="JROU02002205">
    <property type="protein sequence ID" value="OEH73901.1"/>
    <property type="molecule type" value="Genomic_DNA"/>
</dbReference>